<evidence type="ECO:0008006" key="4">
    <source>
        <dbReference type="Google" id="ProtNLM"/>
    </source>
</evidence>
<accession>A0A2S6I0S8</accession>
<dbReference type="EMBL" id="PTJC01000007">
    <property type="protein sequence ID" value="PPK84570.1"/>
    <property type="molecule type" value="Genomic_DNA"/>
</dbReference>
<keyword evidence="1" id="KW-0732">Signal</keyword>
<evidence type="ECO:0000256" key="1">
    <source>
        <dbReference type="SAM" id="SignalP"/>
    </source>
</evidence>
<dbReference type="Proteomes" id="UP000237662">
    <property type="component" value="Unassembled WGS sequence"/>
</dbReference>
<feature type="chain" id="PRO_5015658137" description="Lipid A 3-O-deacylase PagL" evidence="1">
    <location>
        <begin position="22"/>
        <end position="186"/>
    </location>
</feature>
<dbReference type="AlphaFoldDB" id="A0A2S6I0S8"/>
<evidence type="ECO:0000313" key="2">
    <source>
        <dbReference type="EMBL" id="PPK84570.1"/>
    </source>
</evidence>
<dbReference type="RefSeq" id="WP_170067772.1">
    <property type="nucleotide sequence ID" value="NZ_PTJC01000007.1"/>
</dbReference>
<organism evidence="2 3">
    <name type="scientific">Neolewinella xylanilytica</name>
    <dbReference type="NCBI Taxonomy" id="1514080"/>
    <lineage>
        <taxon>Bacteria</taxon>
        <taxon>Pseudomonadati</taxon>
        <taxon>Bacteroidota</taxon>
        <taxon>Saprospiria</taxon>
        <taxon>Saprospirales</taxon>
        <taxon>Lewinellaceae</taxon>
        <taxon>Neolewinella</taxon>
    </lineage>
</organism>
<reference evidence="2 3" key="1">
    <citation type="submission" date="2018-02" db="EMBL/GenBank/DDBJ databases">
        <title>Genomic Encyclopedia of Archaeal and Bacterial Type Strains, Phase II (KMG-II): from individual species to whole genera.</title>
        <authorList>
            <person name="Goeker M."/>
        </authorList>
    </citation>
    <scope>NUCLEOTIDE SEQUENCE [LARGE SCALE GENOMIC DNA]</scope>
    <source>
        <strain evidence="2 3">DSM 29526</strain>
    </source>
</reference>
<protein>
    <recommendedName>
        <fullName evidence="4">Lipid A 3-O-deacylase PagL</fullName>
    </recommendedName>
</protein>
<gene>
    <name evidence="2" type="ORF">CLV84_3732</name>
</gene>
<proteinExistence type="predicted"/>
<evidence type="ECO:0000313" key="3">
    <source>
        <dbReference type="Proteomes" id="UP000237662"/>
    </source>
</evidence>
<name>A0A2S6I0S8_9BACT</name>
<keyword evidence="3" id="KW-1185">Reference proteome</keyword>
<feature type="signal peptide" evidence="1">
    <location>
        <begin position="1"/>
        <end position="21"/>
    </location>
</feature>
<comment type="caution">
    <text evidence="2">The sequence shown here is derived from an EMBL/GenBank/DDBJ whole genome shotgun (WGS) entry which is preliminary data.</text>
</comment>
<sequence length="186" mass="20554">MQRPFFIVGLLLALASTISGQAPTENATVTRQLGVQLGYLGTWAYGEWPLGNQLVARAEAGLDLRMREGGWTTPAAFRFTPVVTAGPRYYYNLVRRARRGRDTYGNAANFVALPVSFETGWVVWSVPEGAVAERAMTVLPTWGLRHGIHRRYSVEAGLGLGYSHRWMPGTAARGNLAIWVPFRIGF</sequence>